<feature type="non-terminal residue" evidence="3">
    <location>
        <position position="149"/>
    </location>
</feature>
<protein>
    <recommendedName>
        <fullName evidence="2">CAP-Gly domain-containing protein</fullName>
    </recommendedName>
</protein>
<feature type="compositionally biased region" description="Low complexity" evidence="1">
    <location>
        <begin position="120"/>
        <end position="129"/>
    </location>
</feature>
<organism evidence="3 4">
    <name type="scientific">Candidula unifasciata</name>
    <dbReference type="NCBI Taxonomy" id="100452"/>
    <lineage>
        <taxon>Eukaryota</taxon>
        <taxon>Metazoa</taxon>
        <taxon>Spiralia</taxon>
        <taxon>Lophotrochozoa</taxon>
        <taxon>Mollusca</taxon>
        <taxon>Gastropoda</taxon>
        <taxon>Heterobranchia</taxon>
        <taxon>Euthyneura</taxon>
        <taxon>Panpulmonata</taxon>
        <taxon>Eupulmonata</taxon>
        <taxon>Stylommatophora</taxon>
        <taxon>Helicina</taxon>
        <taxon>Helicoidea</taxon>
        <taxon>Geomitridae</taxon>
        <taxon>Candidula</taxon>
    </lineage>
</organism>
<dbReference type="Pfam" id="PF01302">
    <property type="entry name" value="CAP_GLY"/>
    <property type="match status" value="1"/>
</dbReference>
<dbReference type="PROSITE" id="PS50245">
    <property type="entry name" value="CAP_GLY_2"/>
    <property type="match status" value="1"/>
</dbReference>
<dbReference type="InterPro" id="IPR036859">
    <property type="entry name" value="CAP-Gly_dom_sf"/>
</dbReference>
<accession>A0A8S3Z6G7</accession>
<evidence type="ECO:0000313" key="3">
    <source>
        <dbReference type="EMBL" id="CAG5122791.1"/>
    </source>
</evidence>
<dbReference type="OrthoDB" id="6153882at2759"/>
<dbReference type="GO" id="GO:0005634">
    <property type="term" value="C:nucleus"/>
    <property type="evidence" value="ECO:0007669"/>
    <property type="project" value="TreeGrafter"/>
</dbReference>
<dbReference type="EMBL" id="CAJHNH020001369">
    <property type="protein sequence ID" value="CAG5122791.1"/>
    <property type="molecule type" value="Genomic_DNA"/>
</dbReference>
<comment type="caution">
    <text evidence="3">The sequence shown here is derived from an EMBL/GenBank/DDBJ whole genome shotgun (WGS) entry which is preliminary data.</text>
</comment>
<dbReference type="GO" id="GO:0035371">
    <property type="term" value="C:microtubule plus-end"/>
    <property type="evidence" value="ECO:0007669"/>
    <property type="project" value="TreeGrafter"/>
</dbReference>
<feature type="region of interest" description="Disordered" evidence="1">
    <location>
        <begin position="103"/>
        <end position="149"/>
    </location>
</feature>
<feature type="domain" description="CAP-Gly" evidence="2">
    <location>
        <begin position="52"/>
        <end position="94"/>
    </location>
</feature>
<dbReference type="GO" id="GO:0005938">
    <property type="term" value="C:cell cortex"/>
    <property type="evidence" value="ECO:0007669"/>
    <property type="project" value="TreeGrafter"/>
</dbReference>
<dbReference type="SMART" id="SM01052">
    <property type="entry name" value="CAP_GLY"/>
    <property type="match status" value="1"/>
</dbReference>
<dbReference type="PANTHER" id="PTHR18916:SF89">
    <property type="entry name" value="CAP-GLY DOMAIN-CONTAINING PROTEIN"/>
    <property type="match status" value="1"/>
</dbReference>
<dbReference type="SUPFAM" id="SSF74924">
    <property type="entry name" value="Cap-Gly domain"/>
    <property type="match status" value="1"/>
</dbReference>
<dbReference type="Proteomes" id="UP000678393">
    <property type="component" value="Unassembled WGS sequence"/>
</dbReference>
<feature type="compositionally biased region" description="Low complexity" evidence="1">
    <location>
        <begin position="137"/>
        <end position="149"/>
    </location>
</feature>
<evidence type="ECO:0000256" key="1">
    <source>
        <dbReference type="SAM" id="MobiDB-lite"/>
    </source>
</evidence>
<name>A0A8S3Z6G7_9EUPU</name>
<proteinExistence type="predicted"/>
<dbReference type="AlphaFoldDB" id="A0A8S3Z6G7"/>
<evidence type="ECO:0000313" key="4">
    <source>
        <dbReference type="Proteomes" id="UP000678393"/>
    </source>
</evidence>
<reference evidence="3" key="1">
    <citation type="submission" date="2021-04" db="EMBL/GenBank/DDBJ databases">
        <authorList>
            <consortium name="Molecular Ecology Group"/>
        </authorList>
    </citation>
    <scope>NUCLEOTIDE SEQUENCE</scope>
</reference>
<dbReference type="PANTHER" id="PTHR18916">
    <property type="entry name" value="DYNACTIN 1-RELATED MICROTUBULE-BINDING"/>
    <property type="match status" value="1"/>
</dbReference>
<dbReference type="GO" id="GO:0051010">
    <property type="term" value="F:microtubule plus-end binding"/>
    <property type="evidence" value="ECO:0007669"/>
    <property type="project" value="TreeGrafter"/>
</dbReference>
<dbReference type="Gene3D" id="2.30.30.190">
    <property type="entry name" value="CAP Gly-rich-like domain"/>
    <property type="match status" value="1"/>
</dbReference>
<evidence type="ECO:0000259" key="2">
    <source>
        <dbReference type="PROSITE" id="PS50245"/>
    </source>
</evidence>
<sequence length="149" mass="16337">NEDAMSECSFGSRADLDRLHEGPIPGWIQEGEHVNVASSKSHSKSGTIRFVGTVQFASGMWIGVELDQPEGKNDGAVKGIRYFNCRSRHGVFVQPDKLIWDKKRKNSKKENPFNRRSMPTMGGSLTNLTSGGGGGSYMRSTTSSSLKKK</sequence>
<keyword evidence="4" id="KW-1185">Reference proteome</keyword>
<dbReference type="GO" id="GO:0031122">
    <property type="term" value="P:cytoplasmic microtubule organization"/>
    <property type="evidence" value="ECO:0007669"/>
    <property type="project" value="TreeGrafter"/>
</dbReference>
<gene>
    <name evidence="3" type="ORF">CUNI_LOCUS8349</name>
</gene>
<dbReference type="PROSITE" id="PS00845">
    <property type="entry name" value="CAP_GLY_1"/>
    <property type="match status" value="1"/>
</dbReference>
<dbReference type="InterPro" id="IPR000938">
    <property type="entry name" value="CAP-Gly_domain"/>
</dbReference>